<accession>A0A934WRP9</accession>
<feature type="transmembrane region" description="Helical" evidence="1">
    <location>
        <begin position="60"/>
        <end position="80"/>
    </location>
</feature>
<keyword evidence="1" id="KW-1133">Transmembrane helix</keyword>
<comment type="caution">
    <text evidence="2">The sequence shown here is derived from an EMBL/GenBank/DDBJ whole genome shotgun (WGS) entry which is preliminary data.</text>
</comment>
<feature type="transmembrane region" description="Helical" evidence="1">
    <location>
        <begin position="149"/>
        <end position="169"/>
    </location>
</feature>
<sequence>MSEMQNNHKLDNQEKWIFLEKNEIKHLFIYYITVLILSFFWLCFSLVFNFEIHNNGFSKLIGILMFDFPSGVLGATIYYIRKLYKSAIQNLVNDSSILLENTYYRKLGAKIYFYFRPIISGILSIIINIGIISGIFFVNAGQEFDNSNFFLISVIISFFVGYSNGKLILKLDRYGENVINNIIKENKNNEQ</sequence>
<name>A0A934WRP9_9FIRM</name>
<dbReference type="Proteomes" id="UP000633365">
    <property type="component" value="Unassembled WGS sequence"/>
</dbReference>
<dbReference type="AlphaFoldDB" id="A0A934WRP9"/>
<keyword evidence="3" id="KW-1185">Reference proteome</keyword>
<dbReference type="EMBL" id="JAEQMG010000076">
    <property type="protein sequence ID" value="MBK6088699.1"/>
    <property type="molecule type" value="Genomic_DNA"/>
</dbReference>
<evidence type="ECO:0000256" key="1">
    <source>
        <dbReference type="SAM" id="Phobius"/>
    </source>
</evidence>
<dbReference type="RefSeq" id="WP_201427563.1">
    <property type="nucleotide sequence ID" value="NZ_JAEQMG010000076.1"/>
</dbReference>
<feature type="transmembrane region" description="Helical" evidence="1">
    <location>
        <begin position="28"/>
        <end position="48"/>
    </location>
</feature>
<proteinExistence type="predicted"/>
<feature type="transmembrane region" description="Helical" evidence="1">
    <location>
        <begin position="113"/>
        <end position="137"/>
    </location>
</feature>
<protein>
    <submittedName>
        <fullName evidence="2">Uncharacterized protein</fullName>
    </submittedName>
</protein>
<keyword evidence="1" id="KW-0812">Transmembrane</keyword>
<gene>
    <name evidence="2" type="ORF">JKK62_08560</name>
</gene>
<reference evidence="2" key="1">
    <citation type="submission" date="2021-01" db="EMBL/GenBank/DDBJ databases">
        <title>Genome public.</title>
        <authorList>
            <person name="Liu C."/>
            <person name="Sun Q."/>
        </authorList>
    </citation>
    <scope>NUCLEOTIDE SEQUENCE</scope>
    <source>
        <strain evidence="2">M6</strain>
    </source>
</reference>
<evidence type="ECO:0000313" key="2">
    <source>
        <dbReference type="EMBL" id="MBK6088699.1"/>
    </source>
</evidence>
<keyword evidence="1" id="KW-0472">Membrane</keyword>
<organism evidence="2 3">
    <name type="scientific">Ruminococcus difficilis</name>
    <dbReference type="NCBI Taxonomy" id="2763069"/>
    <lineage>
        <taxon>Bacteria</taxon>
        <taxon>Bacillati</taxon>
        <taxon>Bacillota</taxon>
        <taxon>Clostridia</taxon>
        <taxon>Eubacteriales</taxon>
        <taxon>Oscillospiraceae</taxon>
        <taxon>Ruminococcus</taxon>
    </lineage>
</organism>
<evidence type="ECO:0000313" key="3">
    <source>
        <dbReference type="Proteomes" id="UP000633365"/>
    </source>
</evidence>